<dbReference type="EMBL" id="JAUSWV010000002">
    <property type="protein sequence ID" value="MDQ0582735.1"/>
    <property type="molecule type" value="Genomic_DNA"/>
</dbReference>
<reference evidence="4 5" key="1">
    <citation type="submission" date="2023-07" db="EMBL/GenBank/DDBJ databases">
        <title>Comparative genomics of wheat-associated soil bacteria to identify genetic determinants of phenazine resistance.</title>
        <authorList>
            <person name="Mouncey N."/>
        </authorList>
    </citation>
    <scope>NUCLEOTIDE SEQUENCE [LARGE SCALE GENOMIC DNA]</scope>
    <source>
        <strain evidence="4 5">B2I6</strain>
    </source>
</reference>
<comment type="caution">
    <text evidence="4">The sequence shown here is derived from an EMBL/GenBank/DDBJ whole genome shotgun (WGS) entry which is preliminary data.</text>
</comment>
<gene>
    <name evidence="4" type="ORF">QF030_004913</name>
</gene>
<evidence type="ECO:0000313" key="4">
    <source>
        <dbReference type="EMBL" id="MDQ0582735.1"/>
    </source>
</evidence>
<evidence type="ECO:0000259" key="3">
    <source>
        <dbReference type="Pfam" id="PF01757"/>
    </source>
</evidence>
<sequence length="482" mass="54416">MNWDQQGFGQSPGQGYGSGQGQGQGQGQGYGDEYGQPSPSPYPYGYDGYGQQPYPQHAPPRQYPQQPYPQEYAEYAEYSQSADHADHAEYGQGVAVEETAPLPAVDPDPDEDPVGRPLAPASGTEEVTEEPPPPSKPAAPQRDRYFDTLRALALVRVVAYHTFGWAWAGMVFPSMGIMFGLAGTLMAKSLERPALKVVRSRLRRLLPPFWFWGVFVVLAMLIHDWIPGWQIVYWIVPLGDPPGNAWGEQAWEILWYLRTYLWFVLLSPLLLRLFRLAPIPVLVLSLAPVLGLTFVWAGPDNRVGTAMWDLSTYLFCWMLGFAHRDGVLQRMKPALVVVMSLAAIGFGGWYALTHQAEFGTYDLDEDPLAQAFWSAGFVMLLMWAKAYFGIDFAWLTRFRRANRIVSVFNARAVTIYLWHEIALILAVPLIDRFWDVPAFETYLPLESQWFMFGVGWLLIALFVLVCGWVEDVAARKRPRLLP</sequence>
<feature type="transmembrane region" description="Helical" evidence="2">
    <location>
        <begin position="408"/>
        <end position="429"/>
    </location>
</feature>
<feature type="region of interest" description="Disordered" evidence="1">
    <location>
        <begin position="1"/>
        <end position="78"/>
    </location>
</feature>
<protein>
    <submittedName>
        <fullName evidence="4">Peptidoglycan/LPS O-acetylase OafA/YrhL</fullName>
    </submittedName>
</protein>
<feature type="compositionally biased region" description="Gly residues" evidence="1">
    <location>
        <begin position="10"/>
        <end position="32"/>
    </location>
</feature>
<keyword evidence="2" id="KW-0472">Membrane</keyword>
<dbReference type="RefSeq" id="WP_307164804.1">
    <property type="nucleotide sequence ID" value="NZ_JAUSWV010000002.1"/>
</dbReference>
<evidence type="ECO:0000256" key="1">
    <source>
        <dbReference type="SAM" id="MobiDB-lite"/>
    </source>
</evidence>
<feature type="transmembrane region" description="Helical" evidence="2">
    <location>
        <begin position="255"/>
        <end position="274"/>
    </location>
</feature>
<name>A0ABU0NU92_STRRH</name>
<feature type="compositionally biased region" description="Low complexity" evidence="1">
    <location>
        <begin position="63"/>
        <end position="78"/>
    </location>
</feature>
<feature type="transmembrane region" description="Helical" evidence="2">
    <location>
        <begin position="281"/>
        <end position="299"/>
    </location>
</feature>
<dbReference type="Proteomes" id="UP001230654">
    <property type="component" value="Unassembled WGS sequence"/>
</dbReference>
<keyword evidence="2" id="KW-0812">Transmembrane</keyword>
<feature type="transmembrane region" description="Helical" evidence="2">
    <location>
        <begin position="334"/>
        <end position="352"/>
    </location>
</feature>
<feature type="transmembrane region" description="Helical" evidence="2">
    <location>
        <begin position="372"/>
        <end position="396"/>
    </location>
</feature>
<keyword evidence="5" id="KW-1185">Reference proteome</keyword>
<feature type="transmembrane region" description="Helical" evidence="2">
    <location>
        <begin position="165"/>
        <end position="188"/>
    </location>
</feature>
<feature type="transmembrane region" description="Helical" evidence="2">
    <location>
        <begin position="305"/>
        <end position="322"/>
    </location>
</feature>
<feature type="compositionally biased region" description="Low complexity" evidence="1">
    <location>
        <begin position="33"/>
        <end position="55"/>
    </location>
</feature>
<feature type="transmembrane region" description="Helical" evidence="2">
    <location>
        <begin position="209"/>
        <end position="235"/>
    </location>
</feature>
<feature type="region of interest" description="Disordered" evidence="1">
    <location>
        <begin position="101"/>
        <end position="141"/>
    </location>
</feature>
<accession>A0ABU0NU92</accession>
<proteinExistence type="predicted"/>
<dbReference type="InterPro" id="IPR002656">
    <property type="entry name" value="Acyl_transf_3_dom"/>
</dbReference>
<evidence type="ECO:0000256" key="2">
    <source>
        <dbReference type="SAM" id="Phobius"/>
    </source>
</evidence>
<feature type="domain" description="Acyltransferase 3" evidence="3">
    <location>
        <begin position="144"/>
        <end position="467"/>
    </location>
</feature>
<evidence type="ECO:0000313" key="5">
    <source>
        <dbReference type="Proteomes" id="UP001230654"/>
    </source>
</evidence>
<feature type="transmembrane region" description="Helical" evidence="2">
    <location>
        <begin position="449"/>
        <end position="469"/>
    </location>
</feature>
<keyword evidence="2" id="KW-1133">Transmembrane helix</keyword>
<dbReference type="Pfam" id="PF01757">
    <property type="entry name" value="Acyl_transf_3"/>
    <property type="match status" value="1"/>
</dbReference>
<organism evidence="4 5">
    <name type="scientific">Streptomyces rishiriensis</name>
    <dbReference type="NCBI Taxonomy" id="68264"/>
    <lineage>
        <taxon>Bacteria</taxon>
        <taxon>Bacillati</taxon>
        <taxon>Actinomycetota</taxon>
        <taxon>Actinomycetes</taxon>
        <taxon>Kitasatosporales</taxon>
        <taxon>Streptomycetaceae</taxon>
        <taxon>Streptomyces</taxon>
    </lineage>
</organism>